<dbReference type="RefSeq" id="WP_123669000.1">
    <property type="nucleotide sequence ID" value="NZ_RJKE01000001.1"/>
</dbReference>
<reference evidence="2 3" key="1">
    <citation type="submission" date="2018-11" db="EMBL/GenBank/DDBJ databases">
        <title>Sequencing the genomes of 1000 actinobacteria strains.</title>
        <authorList>
            <person name="Klenk H.-P."/>
        </authorList>
    </citation>
    <scope>NUCLEOTIDE SEQUENCE [LARGE SCALE GENOMIC DNA]</scope>
    <source>
        <strain evidence="2 3">DSM 44254</strain>
    </source>
</reference>
<feature type="domain" description="Cupin type-2" evidence="1">
    <location>
        <begin position="36"/>
        <end position="94"/>
    </location>
</feature>
<dbReference type="InterPro" id="IPR013096">
    <property type="entry name" value="Cupin_2"/>
</dbReference>
<dbReference type="AlphaFoldDB" id="A0A3N1DA58"/>
<dbReference type="Gene3D" id="2.60.120.10">
    <property type="entry name" value="Jelly Rolls"/>
    <property type="match status" value="1"/>
</dbReference>
<dbReference type="OrthoDB" id="5145129at2"/>
<dbReference type="EMBL" id="RJKE01000001">
    <property type="protein sequence ID" value="ROO89988.1"/>
    <property type="molecule type" value="Genomic_DNA"/>
</dbReference>
<keyword evidence="3" id="KW-1185">Reference proteome</keyword>
<comment type="caution">
    <text evidence="2">The sequence shown here is derived from an EMBL/GenBank/DDBJ whole genome shotgun (WGS) entry which is preliminary data.</text>
</comment>
<dbReference type="Proteomes" id="UP000272400">
    <property type="component" value="Unassembled WGS sequence"/>
</dbReference>
<evidence type="ECO:0000313" key="3">
    <source>
        <dbReference type="Proteomes" id="UP000272400"/>
    </source>
</evidence>
<evidence type="ECO:0000259" key="1">
    <source>
        <dbReference type="Pfam" id="PF07883"/>
    </source>
</evidence>
<evidence type="ECO:0000313" key="2">
    <source>
        <dbReference type="EMBL" id="ROO89988.1"/>
    </source>
</evidence>
<proteinExistence type="predicted"/>
<accession>A0A3N1DA58</accession>
<name>A0A3N1DA58_9ACTN</name>
<dbReference type="Pfam" id="PF07883">
    <property type="entry name" value="Cupin_2"/>
    <property type="match status" value="1"/>
</dbReference>
<dbReference type="InterPro" id="IPR011051">
    <property type="entry name" value="RmlC_Cupin_sf"/>
</dbReference>
<protein>
    <submittedName>
        <fullName evidence="2">Cupin domain</fullName>
    </submittedName>
</protein>
<organism evidence="2 3">
    <name type="scientific">Actinocorallia herbida</name>
    <dbReference type="NCBI Taxonomy" id="58109"/>
    <lineage>
        <taxon>Bacteria</taxon>
        <taxon>Bacillati</taxon>
        <taxon>Actinomycetota</taxon>
        <taxon>Actinomycetes</taxon>
        <taxon>Streptosporangiales</taxon>
        <taxon>Thermomonosporaceae</taxon>
        <taxon>Actinocorallia</taxon>
    </lineage>
</organism>
<dbReference type="SUPFAM" id="SSF51182">
    <property type="entry name" value="RmlC-like cupins"/>
    <property type="match status" value="1"/>
</dbReference>
<gene>
    <name evidence="2" type="ORF">EDD29_7700</name>
</gene>
<sequence length="126" mass="12917">MKIVRSAEARQTSTPTATMTTLASPTLGEAATSVWRVDVAPDAPVGPVHVIDAEQVWTFLSGVATVEVDGRAATLGAGDTIVIPADETRQVRADRATGFTALVTAAAGARAALSGTGEFQTPPWIA</sequence>
<dbReference type="InterPro" id="IPR014710">
    <property type="entry name" value="RmlC-like_jellyroll"/>
</dbReference>